<dbReference type="InterPro" id="IPR013693">
    <property type="entry name" value="SpoIID/LytB_N"/>
</dbReference>
<dbReference type="EMBL" id="MFAZ01000040">
    <property type="protein sequence ID" value="OGD86537.1"/>
    <property type="molecule type" value="Genomic_DNA"/>
</dbReference>
<evidence type="ECO:0000259" key="3">
    <source>
        <dbReference type="Pfam" id="PF08486"/>
    </source>
</evidence>
<comment type="caution">
    <text evidence="4">The sequence shown here is derived from an EMBL/GenBank/DDBJ whole genome shotgun (WGS) entry which is preliminary data.</text>
</comment>
<dbReference type="Proteomes" id="UP000179102">
    <property type="component" value="Unassembled WGS sequence"/>
</dbReference>
<sequence>MRRFLFFLLAIFISLLFFASSANADELEDIQKQINDLQKALDDSKKAVTPLEGQVKSLEEQLASINARLFAVQKDLKKSEEDLAYQKETLAQTVRSFYIGSFVDIPFLTLFASGDATHTLRLLTLQAETSRQDRQIISNISEKIAKLADDKKRLASAQAQTSKQSQFLKGEIASAKAFQSELEGKISTLTARQEEILAAKNQTFTTSVGDVPLADDPNASPSFNPGFSPAFSGFSFGAYTHRNGMSQYGAKGRADGGQKAEEILSHYYSGSTLNKNFSVPSNITVEGYGSMSFEDTYMKRIYEMPNSFPKEALKAQAVAARTYAIRYTEGGAKPICTSQSCQVYQNSDKGGAWEEAVAETRGWVLEGGSNAQYSSTTGGYLNNSGWDTKCGSKDCWTPEAYEKLASSPWFYKGWYTQSYSNGSAKCGRNSPWLNQEEMADILNAWLVQGKDGVEGGRITPVTTSCWGGSPYSISELADLANSKAGGAVTSVSSVSVSYNNDGKTANVSFSTNRGSVSVSGSDFKTIFNLRAPGYISIRSPLFNIEQK</sequence>
<evidence type="ECO:0000256" key="2">
    <source>
        <dbReference type="SAM" id="SignalP"/>
    </source>
</evidence>
<dbReference type="SUPFAM" id="SSF57997">
    <property type="entry name" value="Tropomyosin"/>
    <property type="match status" value="1"/>
</dbReference>
<evidence type="ECO:0000256" key="1">
    <source>
        <dbReference type="SAM" id="Coils"/>
    </source>
</evidence>
<name>A0A1F5G3W0_9BACT</name>
<feature type="domain" description="Sporulation stage II protein D amidase enhancer LytB N-terminal" evidence="3">
    <location>
        <begin position="302"/>
        <end position="365"/>
    </location>
</feature>
<proteinExistence type="predicted"/>
<feature type="signal peptide" evidence="2">
    <location>
        <begin position="1"/>
        <end position="24"/>
    </location>
</feature>
<dbReference type="Gene3D" id="6.10.250.3150">
    <property type="match status" value="1"/>
</dbReference>
<evidence type="ECO:0000313" key="5">
    <source>
        <dbReference type="Proteomes" id="UP000179102"/>
    </source>
</evidence>
<dbReference type="AlphaFoldDB" id="A0A1F5G3W0"/>
<protein>
    <recommendedName>
        <fullName evidence="3">Sporulation stage II protein D amidase enhancer LytB N-terminal domain-containing protein</fullName>
    </recommendedName>
</protein>
<feature type="chain" id="PRO_5009518682" description="Sporulation stage II protein D amidase enhancer LytB N-terminal domain-containing protein" evidence="2">
    <location>
        <begin position="25"/>
        <end position="547"/>
    </location>
</feature>
<keyword evidence="2" id="KW-0732">Signal</keyword>
<keyword evidence="1" id="KW-0175">Coiled coil</keyword>
<feature type="coiled-coil region" evidence="1">
    <location>
        <begin position="20"/>
        <end position="75"/>
    </location>
</feature>
<evidence type="ECO:0000313" key="4">
    <source>
        <dbReference type="EMBL" id="OGD86537.1"/>
    </source>
</evidence>
<reference evidence="4 5" key="1">
    <citation type="journal article" date="2016" name="Nat. Commun.">
        <title>Thousands of microbial genomes shed light on interconnected biogeochemical processes in an aquifer system.</title>
        <authorList>
            <person name="Anantharaman K."/>
            <person name="Brown C.T."/>
            <person name="Hug L.A."/>
            <person name="Sharon I."/>
            <person name="Castelle C.J."/>
            <person name="Probst A.J."/>
            <person name="Thomas B.C."/>
            <person name="Singh A."/>
            <person name="Wilkins M.J."/>
            <person name="Karaoz U."/>
            <person name="Brodie E.L."/>
            <person name="Williams K.H."/>
            <person name="Hubbard S.S."/>
            <person name="Banfield J.F."/>
        </authorList>
    </citation>
    <scope>NUCLEOTIDE SEQUENCE [LARGE SCALE GENOMIC DNA]</scope>
</reference>
<dbReference type="Pfam" id="PF08486">
    <property type="entry name" value="SpoIID"/>
    <property type="match status" value="1"/>
</dbReference>
<organism evidence="4 5">
    <name type="scientific">Candidatus Curtissbacteria bacterium RIFCSPHIGHO2_01_FULL_41_11</name>
    <dbReference type="NCBI Taxonomy" id="1797711"/>
    <lineage>
        <taxon>Bacteria</taxon>
        <taxon>Candidatus Curtissiibacteriota</taxon>
    </lineage>
</organism>
<dbReference type="STRING" id="1797711.A2870_01915"/>
<gene>
    <name evidence="4" type="ORF">A2870_01915</name>
</gene>
<accession>A0A1F5G3W0</accession>